<evidence type="ECO:0000313" key="2">
    <source>
        <dbReference type="EMBL" id="CEP10286.1"/>
    </source>
</evidence>
<evidence type="ECO:0000313" key="3">
    <source>
        <dbReference type="Proteomes" id="UP000054107"/>
    </source>
</evidence>
<proteinExistence type="predicted"/>
<keyword evidence="1" id="KW-0472">Membrane</keyword>
<accession>A0A0B7MW42</accession>
<organism evidence="2 3">
    <name type="scientific">Parasitella parasitica</name>
    <dbReference type="NCBI Taxonomy" id="35722"/>
    <lineage>
        <taxon>Eukaryota</taxon>
        <taxon>Fungi</taxon>
        <taxon>Fungi incertae sedis</taxon>
        <taxon>Mucoromycota</taxon>
        <taxon>Mucoromycotina</taxon>
        <taxon>Mucoromycetes</taxon>
        <taxon>Mucorales</taxon>
        <taxon>Mucorineae</taxon>
        <taxon>Mucoraceae</taxon>
        <taxon>Parasitella</taxon>
    </lineage>
</organism>
<reference evidence="2 3" key="1">
    <citation type="submission" date="2014-09" db="EMBL/GenBank/DDBJ databases">
        <authorList>
            <person name="Ellenberger Sabrina"/>
        </authorList>
    </citation>
    <scope>NUCLEOTIDE SEQUENCE [LARGE SCALE GENOMIC DNA]</scope>
    <source>
        <strain evidence="2 3">CBS 412.66</strain>
    </source>
</reference>
<dbReference type="OrthoDB" id="1924787at2759"/>
<sequence>MSKYGSDGLITRLDFELTEWRYAFPTSLKNINLPDFNEDNGHFAPAIASVLLFYFSTLILLRQPFIRRTASRSSSTSQQICASAATRGIQALLFSFIS</sequence>
<dbReference type="Proteomes" id="UP000054107">
    <property type="component" value="Unassembled WGS sequence"/>
</dbReference>
<keyword evidence="1" id="KW-1133">Transmembrane helix</keyword>
<protein>
    <submittedName>
        <fullName evidence="2">Uncharacterized protein</fullName>
    </submittedName>
</protein>
<dbReference type="EMBL" id="LN723682">
    <property type="protein sequence ID" value="CEP10286.1"/>
    <property type="molecule type" value="Genomic_DNA"/>
</dbReference>
<name>A0A0B7MW42_9FUNG</name>
<evidence type="ECO:0000256" key="1">
    <source>
        <dbReference type="SAM" id="Phobius"/>
    </source>
</evidence>
<gene>
    <name evidence="2" type="primary">PARPA_03944.1 scaffold 10640</name>
</gene>
<keyword evidence="3" id="KW-1185">Reference proteome</keyword>
<keyword evidence="1" id="KW-0812">Transmembrane</keyword>
<dbReference type="STRING" id="35722.A0A0B7MW42"/>
<dbReference type="AlphaFoldDB" id="A0A0B7MW42"/>
<feature type="transmembrane region" description="Helical" evidence="1">
    <location>
        <begin position="43"/>
        <end position="61"/>
    </location>
</feature>